<comment type="function">
    <text evidence="6">ATP-dependent specificity component of the Clp protease. It directs the protease to specific substrates. Can perform chaperone functions in the absence of ClpP.</text>
</comment>
<comment type="subunit">
    <text evidence="6">Component of the ClpX-ClpP complex. Forms a hexameric ring that, in the presence of ATP, binds to fourteen ClpP subunits assembled into a disk-like structure with a central cavity, resembling the structure of eukaryotic proteasomes.</text>
</comment>
<feature type="domain" description="ClpX-type ZB" evidence="8">
    <location>
        <begin position="2"/>
        <end position="56"/>
    </location>
</feature>
<dbReference type="GO" id="GO:0051301">
    <property type="term" value="P:cell division"/>
    <property type="evidence" value="ECO:0007669"/>
    <property type="project" value="TreeGrafter"/>
</dbReference>
<dbReference type="HAMAP" id="MF_00175">
    <property type="entry name" value="ClpX"/>
    <property type="match status" value="1"/>
</dbReference>
<dbReference type="GO" id="GO:0051603">
    <property type="term" value="P:proteolysis involved in protein catabolic process"/>
    <property type="evidence" value="ECO:0007669"/>
    <property type="project" value="TreeGrafter"/>
</dbReference>
<dbReference type="SMART" id="SM00994">
    <property type="entry name" value="zf-C4_ClpX"/>
    <property type="match status" value="1"/>
</dbReference>
<dbReference type="SUPFAM" id="SSF57716">
    <property type="entry name" value="Glucocorticoid receptor-like (DNA-binding domain)"/>
    <property type="match status" value="1"/>
</dbReference>
<proteinExistence type="inferred from homology"/>
<feature type="binding site" evidence="6">
    <location>
        <begin position="120"/>
        <end position="127"/>
    </location>
    <ligand>
        <name>ATP</name>
        <dbReference type="ChEBI" id="CHEBI:30616"/>
    </ligand>
</feature>
<evidence type="ECO:0000256" key="5">
    <source>
        <dbReference type="ARBA" id="ARBA00023186"/>
    </source>
</evidence>
<dbReference type="GO" id="GO:0008270">
    <property type="term" value="F:zinc ion binding"/>
    <property type="evidence" value="ECO:0007669"/>
    <property type="project" value="UniProtKB-UniRule"/>
</dbReference>
<keyword evidence="2 6" id="KW-0547">Nucleotide-binding</keyword>
<keyword evidence="1 6" id="KW-0479">Metal-binding</keyword>
<dbReference type="InterPro" id="IPR003593">
    <property type="entry name" value="AAA+_ATPase"/>
</dbReference>
<dbReference type="GO" id="GO:0009376">
    <property type="term" value="C:HslUV protease complex"/>
    <property type="evidence" value="ECO:0007669"/>
    <property type="project" value="TreeGrafter"/>
</dbReference>
<evidence type="ECO:0000256" key="6">
    <source>
        <dbReference type="HAMAP-Rule" id="MF_00175"/>
    </source>
</evidence>
<feature type="binding site" evidence="6 7">
    <location>
        <position position="40"/>
    </location>
    <ligand>
        <name>Zn(2+)</name>
        <dbReference type="ChEBI" id="CHEBI:29105"/>
    </ligand>
</feature>
<dbReference type="GO" id="GO:0005524">
    <property type="term" value="F:ATP binding"/>
    <property type="evidence" value="ECO:0007669"/>
    <property type="project" value="UniProtKB-UniRule"/>
</dbReference>
<keyword evidence="9" id="KW-0645">Protease</keyword>
<dbReference type="GO" id="GO:0140662">
    <property type="term" value="F:ATP-dependent protein folding chaperone"/>
    <property type="evidence" value="ECO:0007669"/>
    <property type="project" value="InterPro"/>
</dbReference>
<dbReference type="InterPro" id="IPR019489">
    <property type="entry name" value="Clp_ATPase_C"/>
</dbReference>
<evidence type="ECO:0000256" key="4">
    <source>
        <dbReference type="ARBA" id="ARBA00022840"/>
    </source>
</evidence>
<evidence type="ECO:0000256" key="7">
    <source>
        <dbReference type="PROSITE-ProRule" id="PRU01250"/>
    </source>
</evidence>
<dbReference type="InterPro" id="IPR059188">
    <property type="entry name" value="Znf_CLPX-like"/>
</dbReference>
<keyword evidence="5 6" id="KW-0143">Chaperone</keyword>
<dbReference type="Pfam" id="PF07724">
    <property type="entry name" value="AAA_2"/>
    <property type="match status" value="1"/>
</dbReference>
<evidence type="ECO:0000313" key="10">
    <source>
        <dbReference type="Proteomes" id="UP000001485"/>
    </source>
</evidence>
<dbReference type="RefSeq" id="WP_015870471.1">
    <property type="nucleotide sequence ID" value="NC_012779.2"/>
</dbReference>
<dbReference type="GO" id="GO:0051082">
    <property type="term" value="F:unfolded protein binding"/>
    <property type="evidence" value="ECO:0007669"/>
    <property type="project" value="UniProtKB-UniRule"/>
</dbReference>
<keyword evidence="4 6" id="KW-0067">ATP-binding</keyword>
<dbReference type="InterPro" id="IPR050052">
    <property type="entry name" value="ATP-dep_Clp_protease_ClpX"/>
</dbReference>
<dbReference type="PROSITE" id="PS51902">
    <property type="entry name" value="CLPX_ZB"/>
    <property type="match status" value="1"/>
</dbReference>
<dbReference type="InterPro" id="IPR010603">
    <property type="entry name" value="Znf_CppX_C4"/>
</dbReference>
<dbReference type="FunFam" id="1.10.8.60:FF:000002">
    <property type="entry name" value="ATP-dependent Clp protease ATP-binding subunit ClpX"/>
    <property type="match status" value="1"/>
</dbReference>
<dbReference type="InterPro" id="IPR027417">
    <property type="entry name" value="P-loop_NTPase"/>
</dbReference>
<dbReference type="NCBIfam" id="TIGR00382">
    <property type="entry name" value="clpX"/>
    <property type="match status" value="1"/>
</dbReference>
<dbReference type="GO" id="GO:0008233">
    <property type="term" value="F:peptidase activity"/>
    <property type="evidence" value="ECO:0007669"/>
    <property type="project" value="UniProtKB-KW"/>
</dbReference>
<feature type="binding site" evidence="6 7">
    <location>
        <position position="18"/>
    </location>
    <ligand>
        <name>Zn(2+)</name>
        <dbReference type="ChEBI" id="CHEBI:29105"/>
    </ligand>
</feature>
<gene>
    <name evidence="6" type="primary">clpX</name>
    <name evidence="9" type="ordered locus">NT01EI_1080</name>
</gene>
<dbReference type="PATRIC" id="fig|634503.3.peg.978"/>
<dbReference type="KEGG" id="eic:NT01EI_1080"/>
<dbReference type="Proteomes" id="UP000001485">
    <property type="component" value="Chromosome"/>
</dbReference>
<dbReference type="AlphaFoldDB" id="C5BCJ7"/>
<dbReference type="InterPro" id="IPR004487">
    <property type="entry name" value="Clp_protease_ATP-bd_su_ClpX"/>
</dbReference>
<name>C5BCJ7_EDWI9</name>
<dbReference type="PANTHER" id="PTHR48102">
    <property type="entry name" value="ATP-DEPENDENT CLP PROTEASE ATP-BINDING SUBUNIT CLPX-LIKE, MITOCHONDRIAL-RELATED"/>
    <property type="match status" value="1"/>
</dbReference>
<dbReference type="PANTHER" id="PTHR48102:SF7">
    <property type="entry name" value="ATP-DEPENDENT CLP PROTEASE ATP-BINDING SUBUNIT CLPX-LIKE, MITOCHONDRIAL"/>
    <property type="match status" value="1"/>
</dbReference>
<dbReference type="HOGENOM" id="CLU_014218_8_2_6"/>
<dbReference type="OrthoDB" id="9804062at2"/>
<keyword evidence="3 6" id="KW-0862">Zinc</keyword>
<dbReference type="GO" id="GO:0016887">
    <property type="term" value="F:ATP hydrolysis activity"/>
    <property type="evidence" value="ECO:0007669"/>
    <property type="project" value="InterPro"/>
</dbReference>
<evidence type="ECO:0000256" key="1">
    <source>
        <dbReference type="ARBA" id="ARBA00022723"/>
    </source>
</evidence>
<dbReference type="SMART" id="SM01086">
    <property type="entry name" value="ClpB_D2-small"/>
    <property type="match status" value="1"/>
</dbReference>
<dbReference type="SMART" id="SM00382">
    <property type="entry name" value="AAA"/>
    <property type="match status" value="1"/>
</dbReference>
<dbReference type="SUPFAM" id="SSF52540">
    <property type="entry name" value="P-loop containing nucleoside triphosphate hydrolases"/>
    <property type="match status" value="1"/>
</dbReference>
<sequence length="423" mass="46158">MTDKRKDGSGKLLYCSFCGKSQHEVRKLIAGPSVYICDECVDLCNDIIREEIKDVTSHRERSALPTPHEIRHHLDDYVIGQEQAKKVLAVAVYNHYKRLRNGDASNGVELGKSNILLIGPTGSGKTLLAETLARLLDVPFTMADATTLTEAGYVGEDVENIIQKLLQKCDYDVQKAQRGIVYIDEIDKISRKSDNPSITRDVSGEGVQQALLKLIEGTVAAVPPQGGRKHPQQEFLQVDTSKILFICGGAFAGLDKVIGQRVNTGTGIGFGAKVKGKADKASESELLGQVEPEDLIKFGLIPEFIGRLPVVATLKELDEAALIQILQEPKNALTKQYQALFGLEGVDLEFRDEALTAIAKKAMARKTGARGLRSIVEGTLLDTMYDLPSMENVEKVVVDENVINGQSKPMLIYGQPEAQASGE</sequence>
<evidence type="ECO:0000256" key="2">
    <source>
        <dbReference type="ARBA" id="ARBA00022741"/>
    </source>
</evidence>
<organism evidence="9 10">
    <name type="scientific">Edwardsiella ictaluri (strain 93-146)</name>
    <dbReference type="NCBI Taxonomy" id="634503"/>
    <lineage>
        <taxon>Bacteria</taxon>
        <taxon>Pseudomonadati</taxon>
        <taxon>Pseudomonadota</taxon>
        <taxon>Gammaproteobacteria</taxon>
        <taxon>Enterobacterales</taxon>
        <taxon>Hafniaceae</taxon>
        <taxon>Edwardsiella</taxon>
    </lineage>
</organism>
<comment type="similarity">
    <text evidence="6 7">Belongs to the ClpX chaperone family.</text>
</comment>
<dbReference type="GeneID" id="69538113"/>
<feature type="binding site" evidence="6 7">
    <location>
        <position position="15"/>
    </location>
    <ligand>
        <name>Zn(2+)</name>
        <dbReference type="ChEBI" id="CHEBI:29105"/>
    </ligand>
</feature>
<dbReference type="STRING" id="67780.B6E78_15765"/>
<keyword evidence="9" id="KW-0378">Hydrolase</keyword>
<dbReference type="Gene3D" id="3.40.50.300">
    <property type="entry name" value="P-loop containing nucleotide triphosphate hydrolases"/>
    <property type="match status" value="1"/>
</dbReference>
<feature type="binding site" evidence="6 7">
    <location>
        <position position="37"/>
    </location>
    <ligand>
        <name>Zn(2+)</name>
        <dbReference type="ChEBI" id="CHEBI:29105"/>
    </ligand>
</feature>
<dbReference type="NCBIfam" id="NF003745">
    <property type="entry name" value="PRK05342.1"/>
    <property type="match status" value="1"/>
</dbReference>
<dbReference type="EMBL" id="CP001600">
    <property type="protein sequence ID" value="ACR68292.2"/>
    <property type="molecule type" value="Genomic_DNA"/>
</dbReference>
<dbReference type="InterPro" id="IPR038366">
    <property type="entry name" value="Znf_CppX_C4_sf"/>
</dbReference>
<dbReference type="CDD" id="cd19497">
    <property type="entry name" value="RecA-like_ClpX"/>
    <property type="match status" value="1"/>
</dbReference>
<dbReference type="Gene3D" id="1.10.8.60">
    <property type="match status" value="1"/>
</dbReference>
<dbReference type="Gene3D" id="6.20.220.10">
    <property type="entry name" value="ClpX chaperone, C4-type zinc finger domain"/>
    <property type="match status" value="1"/>
</dbReference>
<dbReference type="FunFam" id="3.40.50.300:FF:000005">
    <property type="entry name" value="ATP-dependent Clp protease ATP-binding subunit ClpX"/>
    <property type="match status" value="1"/>
</dbReference>
<dbReference type="GO" id="GO:0046983">
    <property type="term" value="F:protein dimerization activity"/>
    <property type="evidence" value="ECO:0007669"/>
    <property type="project" value="UniProtKB-UniRule"/>
</dbReference>
<dbReference type="InterPro" id="IPR003959">
    <property type="entry name" value="ATPase_AAA_core"/>
</dbReference>
<evidence type="ECO:0000256" key="3">
    <source>
        <dbReference type="ARBA" id="ARBA00022833"/>
    </source>
</evidence>
<protein>
    <recommendedName>
        <fullName evidence="6">ATP-dependent Clp protease ATP-binding subunit ClpX</fullName>
    </recommendedName>
</protein>
<dbReference type="InterPro" id="IPR046425">
    <property type="entry name" value="ClpX_bact"/>
</dbReference>
<accession>C5BCJ7</accession>
<reference evidence="10" key="1">
    <citation type="submission" date="2009-03" db="EMBL/GenBank/DDBJ databases">
        <title>Complete genome sequence of Edwardsiella ictaluri 93-146.</title>
        <authorList>
            <person name="Williams M.L."/>
            <person name="Gillaspy A.F."/>
            <person name="Dyer D.W."/>
            <person name="Thune R.L."/>
            <person name="Waldbieser G.C."/>
            <person name="Schuster S.C."/>
            <person name="Gipson J."/>
            <person name="Zaitshik J."/>
            <person name="Landry C."/>
            <person name="Lawrence M.L."/>
        </authorList>
    </citation>
    <scope>NUCLEOTIDE SEQUENCE [LARGE SCALE GENOMIC DNA]</scope>
    <source>
        <strain evidence="10">93-146</strain>
    </source>
</reference>
<reference evidence="9 10" key="2">
    <citation type="journal article" date="2012" name="J. Bacteriol.">
        <title>Genome Sequence of Edwardsiella ictaluri 93-146, a Strain Associated with a Natural Channel Catfish Outbreak of Enteric Septicemia of Catfish.</title>
        <authorList>
            <person name="Williams M.L."/>
            <person name="Gillaspy A.F."/>
            <person name="Dyer D.W."/>
            <person name="Thune R.L."/>
            <person name="Waldbieser G.C."/>
            <person name="Schuster S.C."/>
            <person name="Gipson J."/>
            <person name="Zaitshik J."/>
            <person name="Landry C."/>
            <person name="Banes M.M."/>
            <person name="Lawrence M.L."/>
        </authorList>
    </citation>
    <scope>NUCLEOTIDE SEQUENCE [LARGE SCALE GENOMIC DNA]</scope>
    <source>
        <strain evidence="9 10">93-146</strain>
    </source>
</reference>
<dbReference type="Pfam" id="PF10431">
    <property type="entry name" value="ClpB_D2-small"/>
    <property type="match status" value="1"/>
</dbReference>
<evidence type="ECO:0000313" key="9">
    <source>
        <dbReference type="EMBL" id="ACR68292.2"/>
    </source>
</evidence>
<evidence type="ECO:0000259" key="8">
    <source>
        <dbReference type="PROSITE" id="PS51902"/>
    </source>
</evidence>
<dbReference type="Pfam" id="PF06689">
    <property type="entry name" value="zf-C4_ClpX"/>
    <property type="match status" value="1"/>
</dbReference>